<evidence type="ECO:0000313" key="1">
    <source>
        <dbReference type="EMBL" id="CRL31289.1"/>
    </source>
</evidence>
<name>A0A0G4PY01_PENC3</name>
<dbReference type="EMBL" id="HG793236">
    <property type="protein sequence ID" value="CRL31289.1"/>
    <property type="molecule type" value="Genomic_DNA"/>
</dbReference>
<dbReference type="Gene3D" id="1.10.510.10">
    <property type="entry name" value="Transferase(Phosphotransferase) domain 1"/>
    <property type="match status" value="1"/>
</dbReference>
<accession>A0A0G4PY01</accession>
<protein>
    <submittedName>
        <fullName evidence="1">Str. FM013</fullName>
    </submittedName>
</protein>
<sequence length="85" mass="9948">MAMHTGRHLGCVAHKDKDEFYLRYLEDRKHEDGFAPIERLHRARCRNVIYSILDLNPSRRINASQVVKSEWVRRIKLCKAGEGVS</sequence>
<proteinExistence type="predicted"/>
<dbReference type="Proteomes" id="UP000053732">
    <property type="component" value="Unassembled WGS sequence"/>
</dbReference>
<dbReference type="STRING" id="1429867.A0A0G4PY01"/>
<reference evidence="1 2" key="1">
    <citation type="journal article" date="2014" name="Nat. Commun.">
        <title>Multiple recent horizontal transfers of a large genomic region in cheese making fungi.</title>
        <authorList>
            <person name="Cheeseman K."/>
            <person name="Ropars J."/>
            <person name="Renault P."/>
            <person name="Dupont J."/>
            <person name="Gouzy J."/>
            <person name="Branca A."/>
            <person name="Abraham A.L."/>
            <person name="Ceppi M."/>
            <person name="Conseiller E."/>
            <person name="Debuchy R."/>
            <person name="Malagnac F."/>
            <person name="Goarin A."/>
            <person name="Silar P."/>
            <person name="Lacoste S."/>
            <person name="Sallet E."/>
            <person name="Bensimon A."/>
            <person name="Giraud T."/>
            <person name="Brygoo Y."/>
        </authorList>
    </citation>
    <scope>NUCLEOTIDE SEQUENCE [LARGE SCALE GENOMIC DNA]</scope>
    <source>
        <strain evidence="2">FM 013</strain>
    </source>
</reference>
<gene>
    <name evidence="1" type="ORF">PCAMFM013_S105g000002</name>
</gene>
<dbReference type="AlphaFoldDB" id="A0A0G4PY01"/>
<organism evidence="1 2">
    <name type="scientific">Penicillium camemberti (strain FM 013)</name>
    <dbReference type="NCBI Taxonomy" id="1429867"/>
    <lineage>
        <taxon>Eukaryota</taxon>
        <taxon>Fungi</taxon>
        <taxon>Dikarya</taxon>
        <taxon>Ascomycota</taxon>
        <taxon>Pezizomycotina</taxon>
        <taxon>Eurotiomycetes</taxon>
        <taxon>Eurotiomycetidae</taxon>
        <taxon>Eurotiales</taxon>
        <taxon>Aspergillaceae</taxon>
        <taxon>Penicillium</taxon>
    </lineage>
</organism>
<evidence type="ECO:0000313" key="2">
    <source>
        <dbReference type="Proteomes" id="UP000053732"/>
    </source>
</evidence>
<keyword evidence="2" id="KW-1185">Reference proteome</keyword>
<dbReference type="InterPro" id="IPR011009">
    <property type="entry name" value="Kinase-like_dom_sf"/>
</dbReference>
<dbReference type="SUPFAM" id="SSF56112">
    <property type="entry name" value="Protein kinase-like (PK-like)"/>
    <property type="match status" value="1"/>
</dbReference>